<gene>
    <name evidence="2" type="ORF">HJG63_008033</name>
</gene>
<feature type="compositionally biased region" description="Pro residues" evidence="1">
    <location>
        <begin position="55"/>
        <end position="65"/>
    </location>
</feature>
<dbReference type="AlphaFoldDB" id="A0A7J8KBJ7"/>
<feature type="region of interest" description="Disordered" evidence="1">
    <location>
        <begin position="1"/>
        <end position="87"/>
    </location>
</feature>
<proteinExistence type="predicted"/>
<evidence type="ECO:0000313" key="3">
    <source>
        <dbReference type="Proteomes" id="UP000593571"/>
    </source>
</evidence>
<evidence type="ECO:0000256" key="1">
    <source>
        <dbReference type="SAM" id="MobiDB-lite"/>
    </source>
</evidence>
<comment type="caution">
    <text evidence="2">The sequence shown here is derived from an EMBL/GenBank/DDBJ whole genome shotgun (WGS) entry which is preliminary data.</text>
</comment>
<organism evidence="2 3">
    <name type="scientific">Rousettus aegyptiacus</name>
    <name type="common">Egyptian fruit bat</name>
    <name type="synonym">Pteropus aegyptiacus</name>
    <dbReference type="NCBI Taxonomy" id="9407"/>
    <lineage>
        <taxon>Eukaryota</taxon>
        <taxon>Metazoa</taxon>
        <taxon>Chordata</taxon>
        <taxon>Craniata</taxon>
        <taxon>Vertebrata</taxon>
        <taxon>Euteleostomi</taxon>
        <taxon>Mammalia</taxon>
        <taxon>Eutheria</taxon>
        <taxon>Laurasiatheria</taxon>
        <taxon>Chiroptera</taxon>
        <taxon>Yinpterochiroptera</taxon>
        <taxon>Pteropodoidea</taxon>
        <taxon>Pteropodidae</taxon>
        <taxon>Rousettinae</taxon>
        <taxon>Rousettus</taxon>
    </lineage>
</organism>
<dbReference type="Proteomes" id="UP000593571">
    <property type="component" value="Unassembled WGS sequence"/>
</dbReference>
<sequence>MRFGCSRSGGRSKRGGAPLRGGQSLRAKERASMNEGRIQSEVPTPGNHRPEWETGPPPVPVPWPPCSVASSRTLKERRRRGAVRQGEQRVVSLASPWFLPLPDAPSFVPVTATGLRDRLYQ</sequence>
<protein>
    <submittedName>
        <fullName evidence="2">Uncharacterized protein</fullName>
    </submittedName>
</protein>
<evidence type="ECO:0000313" key="2">
    <source>
        <dbReference type="EMBL" id="KAF6506247.1"/>
    </source>
</evidence>
<accession>A0A7J8KBJ7</accession>
<reference evidence="2 3" key="1">
    <citation type="journal article" date="2020" name="Nature">
        <title>Six reference-quality genomes reveal evolution of bat adaptations.</title>
        <authorList>
            <person name="Jebb D."/>
            <person name="Huang Z."/>
            <person name="Pippel M."/>
            <person name="Hughes G.M."/>
            <person name="Lavrichenko K."/>
            <person name="Devanna P."/>
            <person name="Winkler S."/>
            <person name="Jermiin L.S."/>
            <person name="Skirmuntt E.C."/>
            <person name="Katzourakis A."/>
            <person name="Burkitt-Gray L."/>
            <person name="Ray D.A."/>
            <person name="Sullivan K.A.M."/>
            <person name="Roscito J.G."/>
            <person name="Kirilenko B.M."/>
            <person name="Davalos L.M."/>
            <person name="Corthals A.P."/>
            <person name="Power M.L."/>
            <person name="Jones G."/>
            <person name="Ransome R.D."/>
            <person name="Dechmann D.K.N."/>
            <person name="Locatelli A.G."/>
            <person name="Puechmaille S.J."/>
            <person name="Fedrigo O."/>
            <person name="Jarvis E.D."/>
            <person name="Hiller M."/>
            <person name="Vernes S.C."/>
            <person name="Myers E.W."/>
            <person name="Teeling E.C."/>
        </authorList>
    </citation>
    <scope>NUCLEOTIDE SEQUENCE [LARGE SCALE GENOMIC DNA]</scope>
    <source>
        <strain evidence="2">MRouAeg1</strain>
        <tissue evidence="2">Muscle</tissue>
    </source>
</reference>
<name>A0A7J8KBJ7_ROUAE</name>
<dbReference type="EMBL" id="JACASE010000001">
    <property type="protein sequence ID" value="KAF6506247.1"/>
    <property type="molecule type" value="Genomic_DNA"/>
</dbReference>
<keyword evidence="3" id="KW-1185">Reference proteome</keyword>